<name>A0AAD3DYY0_9CHLO</name>
<feature type="non-terminal residue" evidence="2">
    <location>
        <position position="107"/>
    </location>
</feature>
<feature type="region of interest" description="Disordered" evidence="1">
    <location>
        <begin position="55"/>
        <end position="107"/>
    </location>
</feature>
<evidence type="ECO:0000313" key="2">
    <source>
        <dbReference type="EMBL" id="GFR50635.1"/>
    </source>
</evidence>
<feature type="non-terminal residue" evidence="2">
    <location>
        <position position="1"/>
    </location>
</feature>
<organism evidence="2 3">
    <name type="scientific">Astrephomene gubernaculifera</name>
    <dbReference type="NCBI Taxonomy" id="47775"/>
    <lineage>
        <taxon>Eukaryota</taxon>
        <taxon>Viridiplantae</taxon>
        <taxon>Chlorophyta</taxon>
        <taxon>core chlorophytes</taxon>
        <taxon>Chlorophyceae</taxon>
        <taxon>CS clade</taxon>
        <taxon>Chlamydomonadales</taxon>
        <taxon>Astrephomenaceae</taxon>
        <taxon>Astrephomene</taxon>
    </lineage>
</organism>
<dbReference type="PANTHER" id="PTHR21521:SF0">
    <property type="entry name" value="AMUN, ISOFORM A"/>
    <property type="match status" value="1"/>
</dbReference>
<evidence type="ECO:0000256" key="1">
    <source>
        <dbReference type="SAM" id="MobiDB-lite"/>
    </source>
</evidence>
<dbReference type="PANTHER" id="PTHR21521">
    <property type="entry name" value="AMUN, ISOFORM A"/>
    <property type="match status" value="1"/>
</dbReference>
<dbReference type="AlphaFoldDB" id="A0AAD3DYY0"/>
<proteinExistence type="predicted"/>
<protein>
    <submittedName>
        <fullName evidence="2">Uncharacterized protein</fullName>
    </submittedName>
</protein>
<dbReference type="Proteomes" id="UP001054857">
    <property type="component" value="Unassembled WGS sequence"/>
</dbReference>
<sequence>ATASALLCAARPPLVPYMGDEALEVCMPAGARRADYSLKAYLELYVLLRDKARGLQQQQLQQQQQQQGQEALQPPPQPQQAEQRQQQQLEPHQGGAAAGSTGPTAED</sequence>
<comment type="caution">
    <text evidence="2">The sequence shown here is derived from an EMBL/GenBank/DDBJ whole genome shotgun (WGS) entry which is preliminary data.</text>
</comment>
<feature type="compositionally biased region" description="Low complexity" evidence="1">
    <location>
        <begin position="56"/>
        <end position="72"/>
    </location>
</feature>
<reference evidence="2 3" key="1">
    <citation type="journal article" date="2021" name="Sci. Rep.">
        <title>Genome sequencing of the multicellular alga Astrephomene provides insights into convergent evolution of germ-soma differentiation.</title>
        <authorList>
            <person name="Yamashita S."/>
            <person name="Yamamoto K."/>
            <person name="Matsuzaki R."/>
            <person name="Suzuki S."/>
            <person name="Yamaguchi H."/>
            <person name="Hirooka S."/>
            <person name="Minakuchi Y."/>
            <person name="Miyagishima S."/>
            <person name="Kawachi M."/>
            <person name="Toyoda A."/>
            <person name="Nozaki H."/>
        </authorList>
    </citation>
    <scope>NUCLEOTIDE SEQUENCE [LARGE SCALE GENOMIC DNA]</scope>
    <source>
        <strain evidence="2 3">NIES-4017</strain>
    </source>
</reference>
<gene>
    <name evidence="2" type="ORF">Agub_g12733</name>
</gene>
<evidence type="ECO:0000313" key="3">
    <source>
        <dbReference type="Proteomes" id="UP001054857"/>
    </source>
</evidence>
<keyword evidence="3" id="KW-1185">Reference proteome</keyword>
<accession>A0AAD3DYY0</accession>
<feature type="compositionally biased region" description="Low complexity" evidence="1">
    <location>
        <begin position="79"/>
        <end position="107"/>
    </location>
</feature>
<dbReference type="EMBL" id="BMAR01000040">
    <property type="protein sequence ID" value="GFR50635.1"/>
    <property type="molecule type" value="Genomic_DNA"/>
</dbReference>